<sequence>MFQNIVATATKATPQGNRLRSPFLPPDGALPPGPFLEGCARPPRTGPTSPECRPPGPFRATTALSSPRSRRRLCERTASPARPGQIASAGFGARLALCTGAGGPAALSEASEPPSALSHRTLSCSPDSSPKQTP</sequence>
<organism evidence="2">
    <name type="scientific">Tetraselmis sp. GSL018</name>
    <dbReference type="NCBI Taxonomy" id="582737"/>
    <lineage>
        <taxon>Eukaryota</taxon>
        <taxon>Viridiplantae</taxon>
        <taxon>Chlorophyta</taxon>
        <taxon>core chlorophytes</taxon>
        <taxon>Chlorodendrophyceae</taxon>
        <taxon>Chlorodendrales</taxon>
        <taxon>Chlorodendraceae</taxon>
        <taxon>Tetraselmis</taxon>
    </lineage>
</organism>
<feature type="compositionally biased region" description="Pro residues" evidence="1">
    <location>
        <begin position="23"/>
        <end position="34"/>
    </location>
</feature>
<accession>A0A061R3G2</accession>
<dbReference type="EMBL" id="GBEZ01021458">
    <property type="protein sequence ID" value="JAC65289.1"/>
    <property type="molecule type" value="Transcribed_RNA"/>
</dbReference>
<dbReference type="AlphaFoldDB" id="A0A061R3G2"/>
<gene>
    <name evidence="2" type="ORF">TSPGSL018_16357</name>
</gene>
<protein>
    <submittedName>
        <fullName evidence="2">Uncharacterized protein</fullName>
    </submittedName>
</protein>
<proteinExistence type="predicted"/>
<feature type="region of interest" description="Disordered" evidence="1">
    <location>
        <begin position="1"/>
        <end position="70"/>
    </location>
</feature>
<evidence type="ECO:0000256" key="1">
    <source>
        <dbReference type="SAM" id="MobiDB-lite"/>
    </source>
</evidence>
<feature type="non-terminal residue" evidence="2">
    <location>
        <position position="134"/>
    </location>
</feature>
<evidence type="ECO:0000313" key="2">
    <source>
        <dbReference type="EMBL" id="JAC65289.1"/>
    </source>
</evidence>
<feature type="compositionally biased region" description="Low complexity" evidence="1">
    <location>
        <begin position="104"/>
        <end position="118"/>
    </location>
</feature>
<feature type="compositionally biased region" description="Polar residues" evidence="1">
    <location>
        <begin position="120"/>
        <end position="134"/>
    </location>
</feature>
<name>A0A061R3G2_9CHLO</name>
<reference evidence="2" key="1">
    <citation type="submission" date="2014-05" db="EMBL/GenBank/DDBJ databases">
        <title>The transcriptome of the halophilic microalga Tetraselmis sp. GSL018 isolated from the Great Salt Lake, Utah.</title>
        <authorList>
            <person name="Jinkerson R.E."/>
            <person name="D'Adamo S."/>
            <person name="Posewitz M.C."/>
        </authorList>
    </citation>
    <scope>NUCLEOTIDE SEQUENCE</scope>
    <source>
        <strain evidence="2">GSL018</strain>
    </source>
</reference>
<feature type="region of interest" description="Disordered" evidence="1">
    <location>
        <begin position="103"/>
        <end position="134"/>
    </location>
</feature>
<feature type="compositionally biased region" description="Polar residues" evidence="1">
    <location>
        <begin position="1"/>
        <end position="18"/>
    </location>
</feature>